<dbReference type="Pfam" id="PF04471">
    <property type="entry name" value="Mrr_cat"/>
    <property type="match status" value="1"/>
</dbReference>
<dbReference type="InterPro" id="IPR011335">
    <property type="entry name" value="Restrct_endonuc-II-like"/>
</dbReference>
<dbReference type="AlphaFoldDB" id="A0A7X6DT79"/>
<name>A0A7X6DT79_9BACT</name>
<dbReference type="InterPro" id="IPR007560">
    <property type="entry name" value="Restrct_endonuc_IV_Mrr"/>
</dbReference>
<dbReference type="RefSeq" id="WP_168062753.1">
    <property type="nucleotide sequence ID" value="NZ_VTOW01000004.1"/>
</dbReference>
<reference evidence="2 3" key="1">
    <citation type="journal article" date="2020" name="Nature">
        <title>Bacterial chemolithoautotrophy via manganese oxidation.</title>
        <authorList>
            <person name="Yu H."/>
            <person name="Leadbetter J.R."/>
        </authorList>
    </citation>
    <scope>NUCLEOTIDE SEQUENCE [LARGE SCALE GENOMIC DNA]</scope>
    <source>
        <strain evidence="2 3">Mn-1</strain>
    </source>
</reference>
<keyword evidence="3" id="KW-1185">Reference proteome</keyword>
<dbReference type="EMBL" id="VTOW01000004">
    <property type="protein sequence ID" value="NKE72817.1"/>
    <property type="molecule type" value="Genomic_DNA"/>
</dbReference>
<evidence type="ECO:0000313" key="2">
    <source>
        <dbReference type="EMBL" id="NKE72817.1"/>
    </source>
</evidence>
<keyword evidence="2" id="KW-0540">Nuclease</keyword>
<dbReference type="GO" id="GO:0004519">
    <property type="term" value="F:endonuclease activity"/>
    <property type="evidence" value="ECO:0007669"/>
    <property type="project" value="UniProtKB-KW"/>
</dbReference>
<feature type="domain" description="Restriction endonuclease type IV Mrr" evidence="1">
    <location>
        <begin position="57"/>
        <end position="149"/>
    </location>
</feature>
<evidence type="ECO:0000313" key="3">
    <source>
        <dbReference type="Proteomes" id="UP000534783"/>
    </source>
</evidence>
<accession>A0A7X6DT79</accession>
<comment type="caution">
    <text evidence="2">The sequence shown here is derived from an EMBL/GenBank/DDBJ whole genome shotgun (WGS) entry which is preliminary data.</text>
</comment>
<dbReference type="SUPFAM" id="SSF52980">
    <property type="entry name" value="Restriction endonuclease-like"/>
    <property type="match status" value="1"/>
</dbReference>
<proteinExistence type="predicted"/>
<keyword evidence="2" id="KW-0378">Hydrolase</keyword>
<evidence type="ECO:0000259" key="1">
    <source>
        <dbReference type="Pfam" id="PF04471"/>
    </source>
</evidence>
<dbReference type="Gene3D" id="3.40.1350.10">
    <property type="match status" value="1"/>
</dbReference>
<organism evidence="2 3">
    <name type="scientific">Candidatus Manganitrophus noduliformans</name>
    <dbReference type="NCBI Taxonomy" id="2606439"/>
    <lineage>
        <taxon>Bacteria</taxon>
        <taxon>Pseudomonadati</taxon>
        <taxon>Nitrospirota</taxon>
        <taxon>Nitrospiria</taxon>
        <taxon>Candidatus Troglogloeales</taxon>
        <taxon>Candidatus Manganitrophaceae</taxon>
        <taxon>Candidatus Manganitrophus</taxon>
    </lineage>
</organism>
<dbReference type="GO" id="GO:0009307">
    <property type="term" value="P:DNA restriction-modification system"/>
    <property type="evidence" value="ECO:0007669"/>
    <property type="project" value="InterPro"/>
</dbReference>
<sequence>MSLLLLNSFEDDQIPEITLKALLDLGDRTKEGTLVQAVARPWFEILNLIRCDPQGIYQIDPRTWEEIIAGAYRQAGFDEVILTPRSGDKGRDIVATKFGVGSIRIFDQVKAYKPGHVVTAEEIRAMIGVITGAQNVSKGIITTTSTFAPRIMKDDYIRPFIPYRLELKPREVLFPWLEELARGNATGRILEQ</sequence>
<dbReference type="Proteomes" id="UP000534783">
    <property type="component" value="Unassembled WGS sequence"/>
</dbReference>
<dbReference type="InterPro" id="IPR011856">
    <property type="entry name" value="tRNA_endonuc-like_dom_sf"/>
</dbReference>
<protein>
    <submittedName>
        <fullName evidence="2">Restriction endonuclease</fullName>
    </submittedName>
</protein>
<keyword evidence="2" id="KW-0255">Endonuclease</keyword>
<gene>
    <name evidence="2" type="ORF">MNODULE_18870</name>
</gene>
<dbReference type="GO" id="GO:0003677">
    <property type="term" value="F:DNA binding"/>
    <property type="evidence" value="ECO:0007669"/>
    <property type="project" value="InterPro"/>
</dbReference>